<keyword evidence="3" id="KW-1185">Reference proteome</keyword>
<dbReference type="InterPro" id="IPR036188">
    <property type="entry name" value="FAD/NAD-bd_sf"/>
</dbReference>
<dbReference type="Gene3D" id="3.50.50.60">
    <property type="entry name" value="FAD/NAD(P)-binding domain"/>
    <property type="match status" value="1"/>
</dbReference>
<dbReference type="Gene3D" id="3.30.9.10">
    <property type="entry name" value="D-Amino Acid Oxidase, subunit A, domain 2"/>
    <property type="match status" value="1"/>
</dbReference>
<dbReference type="Proteomes" id="UP000516305">
    <property type="component" value="Chromosome"/>
</dbReference>
<sequence length="334" mass="38047">MKKEFTIVGQGLAGSILSMRMFEAGIPFKVVDQAQHSQSSRIAAGLCNPVVLKRQKWVADADIYLPAALEFYQKWERKLDLKFHHPIPLDHVFHNAGEVNDWQINAEKPHLQDHLGKIHDSTMASVPAPHGLGRLEGVFWLDTVAFLDRWRNFLKKEGLLFEEEWNTNSEASNGQSIIYCNGHLLRHSHPQIAEAFTPTKGEVMIIRAEELPEDRMLHAGVFTLPLGNQTFKVGATYAHHNLDETTSSKGLDFLKSKLEAFYQGPYEVLEQYAGVRPNIKDRRPLLGLIRESEYTFNGMGSRGVLMAPYLAEHFMNYLIRASPLNPKWDLQRFT</sequence>
<proteinExistence type="predicted"/>
<dbReference type="RefSeq" id="WP_210759927.1">
    <property type="nucleotide sequence ID" value="NZ_CP060139.1"/>
</dbReference>
<dbReference type="SUPFAM" id="SSF51971">
    <property type="entry name" value="Nucleotide-binding domain"/>
    <property type="match status" value="1"/>
</dbReference>
<evidence type="ECO:0000313" key="3">
    <source>
        <dbReference type="Proteomes" id="UP000516305"/>
    </source>
</evidence>
<reference evidence="2 3" key="1">
    <citation type="submission" date="2020-08" db="EMBL/GenBank/DDBJ databases">
        <title>Croceimicrobium hydrocarbonivorans gen. nov., sp. nov., a novel marine bacterium isolated from a bacterial consortium that degrades polyethylene terephthalate.</title>
        <authorList>
            <person name="Liu R."/>
        </authorList>
    </citation>
    <scope>NUCLEOTIDE SEQUENCE [LARGE SCALE GENOMIC DNA]</scope>
    <source>
        <strain evidence="2 3">A20-9</strain>
    </source>
</reference>
<name>A0A7H0VI52_9FLAO</name>
<feature type="domain" description="FAD dependent oxidoreductase" evidence="1">
    <location>
        <begin position="6"/>
        <end position="313"/>
    </location>
</feature>
<evidence type="ECO:0000313" key="2">
    <source>
        <dbReference type="EMBL" id="QNR25400.1"/>
    </source>
</evidence>
<organism evidence="2 3">
    <name type="scientific">Croceimicrobium hydrocarbonivorans</name>
    <dbReference type="NCBI Taxonomy" id="2761580"/>
    <lineage>
        <taxon>Bacteria</taxon>
        <taxon>Pseudomonadati</taxon>
        <taxon>Bacteroidota</taxon>
        <taxon>Flavobacteriia</taxon>
        <taxon>Flavobacteriales</taxon>
        <taxon>Owenweeksiaceae</taxon>
        <taxon>Croceimicrobium</taxon>
    </lineage>
</organism>
<dbReference type="EMBL" id="CP060139">
    <property type="protein sequence ID" value="QNR25400.1"/>
    <property type="molecule type" value="Genomic_DNA"/>
</dbReference>
<dbReference type="KEGG" id="chyd:H4K34_06045"/>
<accession>A0A7H0VI52</accession>
<evidence type="ECO:0000259" key="1">
    <source>
        <dbReference type="Pfam" id="PF01266"/>
    </source>
</evidence>
<dbReference type="AlphaFoldDB" id="A0A7H0VI52"/>
<dbReference type="SUPFAM" id="SSF54373">
    <property type="entry name" value="FAD-linked reductases, C-terminal domain"/>
    <property type="match status" value="1"/>
</dbReference>
<dbReference type="Pfam" id="PF01266">
    <property type="entry name" value="DAO"/>
    <property type="match status" value="1"/>
</dbReference>
<protein>
    <submittedName>
        <fullName evidence="2">FAD-dependent oxidoreductase</fullName>
    </submittedName>
</protein>
<gene>
    <name evidence="2" type="ORF">H4K34_06045</name>
</gene>
<dbReference type="InterPro" id="IPR006076">
    <property type="entry name" value="FAD-dep_OxRdtase"/>
</dbReference>